<dbReference type="AlphaFoldDB" id="A0A1G6J5N9"/>
<accession>A0A1G6J5N9</accession>
<gene>
    <name evidence="2" type="ORF">SAMN05421737_105251</name>
</gene>
<organism evidence="2 3">
    <name type="scientific">Shouchella lonarensis</name>
    <dbReference type="NCBI Taxonomy" id="1464122"/>
    <lineage>
        <taxon>Bacteria</taxon>
        <taxon>Bacillati</taxon>
        <taxon>Bacillota</taxon>
        <taxon>Bacilli</taxon>
        <taxon>Bacillales</taxon>
        <taxon>Bacillaceae</taxon>
        <taxon>Shouchella</taxon>
    </lineage>
</organism>
<keyword evidence="1" id="KW-0732">Signal</keyword>
<dbReference type="STRING" id="1464122.SAMN05421737_105251"/>
<keyword evidence="3" id="KW-1185">Reference proteome</keyword>
<name>A0A1G6J5N9_9BACI</name>
<evidence type="ECO:0000313" key="3">
    <source>
        <dbReference type="Proteomes" id="UP000242662"/>
    </source>
</evidence>
<sequence length="58" mass="6593">MHKRNVFVVFAVAGVLILSACTFFDQEDDSSHRDDGRPDSYVEPIPVEKVEEEVIRIS</sequence>
<feature type="chain" id="PRO_5039098760" evidence="1">
    <location>
        <begin position="21"/>
        <end position="58"/>
    </location>
</feature>
<dbReference type="RefSeq" id="WP_176763847.1">
    <property type="nucleotide sequence ID" value="NZ_FMYM01000005.1"/>
</dbReference>
<reference evidence="3" key="1">
    <citation type="submission" date="2016-09" db="EMBL/GenBank/DDBJ databases">
        <authorList>
            <person name="Varghese N."/>
            <person name="Submissions S."/>
        </authorList>
    </citation>
    <scope>NUCLEOTIDE SEQUENCE [LARGE SCALE GENOMIC DNA]</scope>
    <source>
        <strain evidence="3">25nlg</strain>
    </source>
</reference>
<protein>
    <submittedName>
        <fullName evidence="2">Uncharacterized protein</fullName>
    </submittedName>
</protein>
<proteinExistence type="predicted"/>
<dbReference type="PROSITE" id="PS51257">
    <property type="entry name" value="PROKAR_LIPOPROTEIN"/>
    <property type="match status" value="1"/>
</dbReference>
<dbReference type="EMBL" id="FMYM01000005">
    <property type="protein sequence ID" value="SDC13605.1"/>
    <property type="molecule type" value="Genomic_DNA"/>
</dbReference>
<dbReference type="Proteomes" id="UP000242662">
    <property type="component" value="Unassembled WGS sequence"/>
</dbReference>
<feature type="signal peptide" evidence="1">
    <location>
        <begin position="1"/>
        <end position="20"/>
    </location>
</feature>
<evidence type="ECO:0000313" key="2">
    <source>
        <dbReference type="EMBL" id="SDC13605.1"/>
    </source>
</evidence>
<evidence type="ECO:0000256" key="1">
    <source>
        <dbReference type="SAM" id="SignalP"/>
    </source>
</evidence>